<feature type="transmembrane region" description="Helical" evidence="1">
    <location>
        <begin position="240"/>
        <end position="259"/>
    </location>
</feature>
<sequence>MSFKGAVNRATGSRTVEWIARAGYPVNGLLHLLIAYIIARIAFGFAGEADQTGALATLAEQRGGATSLWVVALGLVALAMWRLAETVVGLHPGEHSYAHLRDAPLINRLKAFGLALVYLALAFTAAQFALGVGRKGTERAEGLSARLMQTGEGKAVLVAIGLAIGAFGAYFVYKGAWRKFYGDLTVPGGRLLTVLGVCGHVAEGVVLIAAGLSVIGASFLRDPSRATGLDAAVEAVGRAQFGQVLLLVAAAGFAAYGLYQFALTRYSRM</sequence>
<organism evidence="3 4">
    <name type="scientific">Mycolicibacterium gilvum</name>
    <dbReference type="NCBI Taxonomy" id="1804"/>
    <lineage>
        <taxon>Bacteria</taxon>
        <taxon>Bacillati</taxon>
        <taxon>Actinomycetota</taxon>
        <taxon>Actinomycetes</taxon>
        <taxon>Mycobacteriales</taxon>
        <taxon>Mycobacteriaceae</taxon>
        <taxon>Mycolicibacterium</taxon>
    </lineage>
</organism>
<feature type="domain" description="DUF1206" evidence="2">
    <location>
        <begin position="22"/>
        <end position="87"/>
    </location>
</feature>
<dbReference type="Pfam" id="PF06724">
    <property type="entry name" value="DUF1206"/>
    <property type="match status" value="3"/>
</dbReference>
<feature type="domain" description="DUF1206" evidence="2">
    <location>
        <begin position="111"/>
        <end position="178"/>
    </location>
</feature>
<keyword evidence="1" id="KW-0812">Transmembrane</keyword>
<evidence type="ECO:0000313" key="4">
    <source>
        <dbReference type="Proteomes" id="UP000254291"/>
    </source>
</evidence>
<evidence type="ECO:0000259" key="2">
    <source>
        <dbReference type="Pfam" id="PF06724"/>
    </source>
</evidence>
<gene>
    <name evidence="3" type="ORF">NCTC10742_01017</name>
</gene>
<feature type="transmembrane region" description="Helical" evidence="1">
    <location>
        <begin position="67"/>
        <end position="90"/>
    </location>
</feature>
<dbReference type="RefSeq" id="WP_115326665.1">
    <property type="nucleotide sequence ID" value="NZ_JACKST010000075.1"/>
</dbReference>
<feature type="transmembrane region" description="Helical" evidence="1">
    <location>
        <begin position="29"/>
        <end position="47"/>
    </location>
</feature>
<dbReference type="Proteomes" id="UP000254291">
    <property type="component" value="Unassembled WGS sequence"/>
</dbReference>
<feature type="transmembrane region" description="Helical" evidence="1">
    <location>
        <begin position="153"/>
        <end position="173"/>
    </location>
</feature>
<protein>
    <submittedName>
        <fullName evidence="3">Protein of uncharacterized function (DUF1206)</fullName>
    </submittedName>
</protein>
<name>A0A378SGF9_9MYCO</name>
<accession>A0A378SGF9</accession>
<proteinExistence type="predicted"/>
<evidence type="ECO:0000313" key="3">
    <source>
        <dbReference type="EMBL" id="STZ41810.1"/>
    </source>
</evidence>
<feature type="transmembrane region" description="Helical" evidence="1">
    <location>
        <begin position="111"/>
        <end position="133"/>
    </location>
</feature>
<feature type="domain" description="DUF1206" evidence="2">
    <location>
        <begin position="199"/>
        <end position="266"/>
    </location>
</feature>
<keyword evidence="1" id="KW-0472">Membrane</keyword>
<feature type="transmembrane region" description="Helical" evidence="1">
    <location>
        <begin position="194"/>
        <end position="220"/>
    </location>
</feature>
<dbReference type="AlphaFoldDB" id="A0A378SGF9"/>
<keyword evidence="1" id="KW-1133">Transmembrane helix</keyword>
<dbReference type="InterPro" id="IPR009597">
    <property type="entry name" value="DUF1206"/>
</dbReference>
<dbReference type="EMBL" id="UGQM01000001">
    <property type="protein sequence ID" value="STZ41810.1"/>
    <property type="molecule type" value="Genomic_DNA"/>
</dbReference>
<evidence type="ECO:0000256" key="1">
    <source>
        <dbReference type="SAM" id="Phobius"/>
    </source>
</evidence>
<reference evidence="3 4" key="1">
    <citation type="submission" date="2018-06" db="EMBL/GenBank/DDBJ databases">
        <authorList>
            <consortium name="Pathogen Informatics"/>
            <person name="Doyle S."/>
        </authorList>
    </citation>
    <scope>NUCLEOTIDE SEQUENCE [LARGE SCALE GENOMIC DNA]</scope>
    <source>
        <strain evidence="3 4">NCTC10742</strain>
    </source>
</reference>